<dbReference type="CDD" id="cd04301">
    <property type="entry name" value="NAT_SF"/>
    <property type="match status" value="1"/>
</dbReference>
<evidence type="ECO:0000259" key="1">
    <source>
        <dbReference type="PROSITE" id="PS51186"/>
    </source>
</evidence>
<keyword evidence="2" id="KW-0012">Acyltransferase</keyword>
<dbReference type="Gene3D" id="3.40.630.30">
    <property type="match status" value="1"/>
</dbReference>
<gene>
    <name evidence="2" type="ORF">AAE021_13390</name>
</gene>
<name>A0ABZ2ZUQ7_9MICC</name>
<organism evidence="2 3">
    <name type="scientific">Arthrobacter citreus</name>
    <dbReference type="NCBI Taxonomy" id="1670"/>
    <lineage>
        <taxon>Bacteria</taxon>
        <taxon>Bacillati</taxon>
        <taxon>Actinomycetota</taxon>
        <taxon>Actinomycetes</taxon>
        <taxon>Micrococcales</taxon>
        <taxon>Micrococcaceae</taxon>
        <taxon>Arthrobacter</taxon>
    </lineage>
</organism>
<accession>A0ABZ2ZUQ7</accession>
<sequence>MGESAAAADDIRVVPANETSGEELQAVFGGRGEPHRCQCQWFKVPGSRWYGIPVEERARRLEEQAGCGNPDAPTSGLVAYISDEPVGWCAVEPRLAYPRLLGHRVPWAGRAEDRDDDGVWAVSCFVTRTGYRRRGVSYALAHAAVGFARERGAAALEGYPMLIEPGMNASWGELYVGSRSIFAAAGFEQVSHPTPRRVVMRIDF</sequence>
<feature type="domain" description="N-acetyltransferase" evidence="1">
    <location>
        <begin position="11"/>
        <end position="204"/>
    </location>
</feature>
<dbReference type="Pfam" id="PF00583">
    <property type="entry name" value="Acetyltransf_1"/>
    <property type="match status" value="1"/>
</dbReference>
<dbReference type="SUPFAM" id="SSF55729">
    <property type="entry name" value="Acyl-CoA N-acyltransferases (Nat)"/>
    <property type="match status" value="1"/>
</dbReference>
<evidence type="ECO:0000313" key="2">
    <source>
        <dbReference type="EMBL" id="WZP15166.1"/>
    </source>
</evidence>
<proteinExistence type="predicted"/>
<dbReference type="EMBL" id="CP151657">
    <property type="protein sequence ID" value="WZP15166.1"/>
    <property type="molecule type" value="Genomic_DNA"/>
</dbReference>
<keyword evidence="3" id="KW-1185">Reference proteome</keyword>
<dbReference type="PROSITE" id="PS51186">
    <property type="entry name" value="GNAT"/>
    <property type="match status" value="1"/>
</dbReference>
<dbReference type="InterPro" id="IPR016181">
    <property type="entry name" value="Acyl_CoA_acyltransferase"/>
</dbReference>
<dbReference type="EC" id="2.3.1.-" evidence="2"/>
<dbReference type="RefSeq" id="WP_342022834.1">
    <property type="nucleotide sequence ID" value="NZ_CP151657.1"/>
</dbReference>
<keyword evidence="2" id="KW-0808">Transferase</keyword>
<dbReference type="InterPro" id="IPR000182">
    <property type="entry name" value="GNAT_dom"/>
</dbReference>
<evidence type="ECO:0000313" key="3">
    <source>
        <dbReference type="Proteomes" id="UP001448858"/>
    </source>
</evidence>
<dbReference type="Proteomes" id="UP001448858">
    <property type="component" value="Chromosome"/>
</dbReference>
<reference evidence="2 3" key="1">
    <citation type="submission" date="2024-04" db="EMBL/GenBank/DDBJ databases">
        <title>Arthrobacter sp. from Plains bison fecal sample.</title>
        <authorList>
            <person name="Ruzzini A."/>
        </authorList>
    </citation>
    <scope>NUCLEOTIDE SEQUENCE [LARGE SCALE GENOMIC DNA]</scope>
    <source>
        <strain evidence="2 3">EINP1</strain>
    </source>
</reference>
<dbReference type="GO" id="GO:0016746">
    <property type="term" value="F:acyltransferase activity"/>
    <property type="evidence" value="ECO:0007669"/>
    <property type="project" value="UniProtKB-KW"/>
</dbReference>
<protein>
    <submittedName>
        <fullName evidence="2">GNAT family N-acetyltransferase</fullName>
        <ecNumber evidence="2">2.3.1.-</ecNumber>
    </submittedName>
</protein>